<dbReference type="EMBL" id="UINC01220319">
    <property type="protein sequence ID" value="SVE48181.1"/>
    <property type="molecule type" value="Genomic_DNA"/>
</dbReference>
<dbReference type="InterPro" id="IPR015424">
    <property type="entry name" value="PyrdxlP-dep_Trfase"/>
</dbReference>
<sequence>LSLMGKRGMPYIANICYQKAHYAANGISELENYSLPYSNEFLMEFVVKTTHSAIDVTNYCAAKGISIMRALTDESNSLLLIAVTEKRTIDEINHLIKCLKEFS</sequence>
<evidence type="ECO:0000313" key="1">
    <source>
        <dbReference type="EMBL" id="SVE48181.1"/>
    </source>
</evidence>
<dbReference type="SUPFAM" id="SSF53383">
    <property type="entry name" value="PLP-dependent transferases"/>
    <property type="match status" value="1"/>
</dbReference>
<dbReference type="AlphaFoldDB" id="A0A383DUL1"/>
<dbReference type="InterPro" id="IPR015422">
    <property type="entry name" value="PyrdxlP-dep_Trfase_small"/>
</dbReference>
<reference evidence="1" key="1">
    <citation type="submission" date="2018-05" db="EMBL/GenBank/DDBJ databases">
        <authorList>
            <person name="Lanie J.A."/>
            <person name="Ng W.-L."/>
            <person name="Kazmierczak K.M."/>
            <person name="Andrzejewski T.M."/>
            <person name="Davidsen T.M."/>
            <person name="Wayne K.J."/>
            <person name="Tettelin H."/>
            <person name="Glass J.I."/>
            <person name="Rusch D."/>
            <person name="Podicherti R."/>
            <person name="Tsui H.-C.T."/>
            <person name="Winkler M.E."/>
        </authorList>
    </citation>
    <scope>NUCLEOTIDE SEQUENCE</scope>
</reference>
<dbReference type="PANTHER" id="PTHR42806:SF1">
    <property type="entry name" value="GLYCINE DEHYDROGENASE (DECARBOXYLATING)"/>
    <property type="match status" value="1"/>
</dbReference>
<dbReference type="GO" id="GO:0004375">
    <property type="term" value="F:glycine dehydrogenase (decarboxylating) activity"/>
    <property type="evidence" value="ECO:0007669"/>
    <property type="project" value="InterPro"/>
</dbReference>
<protein>
    <submittedName>
        <fullName evidence="1">Uncharacterized protein</fullName>
    </submittedName>
</protein>
<dbReference type="PANTHER" id="PTHR42806">
    <property type="entry name" value="GLYCINE CLEAVAGE SYSTEM P-PROTEIN"/>
    <property type="match status" value="1"/>
</dbReference>
<organism evidence="1">
    <name type="scientific">marine metagenome</name>
    <dbReference type="NCBI Taxonomy" id="408172"/>
    <lineage>
        <taxon>unclassified sequences</taxon>
        <taxon>metagenomes</taxon>
        <taxon>ecological metagenomes</taxon>
    </lineage>
</organism>
<feature type="non-terminal residue" evidence="1">
    <location>
        <position position="1"/>
    </location>
</feature>
<gene>
    <name evidence="1" type="ORF">METZ01_LOCUS501035</name>
</gene>
<accession>A0A383DUL1</accession>
<dbReference type="Gene3D" id="3.90.1150.10">
    <property type="entry name" value="Aspartate Aminotransferase, domain 1"/>
    <property type="match status" value="1"/>
</dbReference>
<name>A0A383DUL1_9ZZZZ</name>
<proteinExistence type="predicted"/>
<dbReference type="InterPro" id="IPR023010">
    <property type="entry name" value="GcvPA"/>
</dbReference>
<dbReference type="GO" id="GO:0009116">
    <property type="term" value="P:nucleoside metabolic process"/>
    <property type="evidence" value="ECO:0007669"/>
    <property type="project" value="InterPro"/>
</dbReference>